<dbReference type="GO" id="GO:0043829">
    <property type="term" value="F:tRNA-specific adenosine-37 deaminase activity"/>
    <property type="evidence" value="ECO:0007669"/>
    <property type="project" value="UniProtKB-EC"/>
</dbReference>
<evidence type="ECO:0000256" key="4">
    <source>
        <dbReference type="ARBA" id="ARBA00022833"/>
    </source>
</evidence>
<evidence type="ECO:0000256" key="9">
    <source>
        <dbReference type="ARBA" id="ARBA00040502"/>
    </source>
</evidence>
<dbReference type="Proteomes" id="UP000504634">
    <property type="component" value="Unplaced"/>
</dbReference>
<evidence type="ECO:0000256" key="6">
    <source>
        <dbReference type="ARBA" id="ARBA00037784"/>
    </source>
</evidence>
<keyword evidence="2" id="KW-0479">Metal-binding</keyword>
<evidence type="ECO:0000256" key="7">
    <source>
        <dbReference type="ARBA" id="ARBA00038326"/>
    </source>
</evidence>
<comment type="cofactor">
    <cofactor evidence="5">
        <name>1D-myo-inositol hexakisphosphate</name>
        <dbReference type="ChEBI" id="CHEBI:58130"/>
    </cofactor>
</comment>
<dbReference type="PROSITE" id="PS50141">
    <property type="entry name" value="A_DEAMIN_EDITASE"/>
    <property type="match status" value="1"/>
</dbReference>
<name>A0A6J2TNQ5_DROLE</name>
<dbReference type="AlphaFoldDB" id="A0A6J2TNQ5"/>
<organism evidence="13 14">
    <name type="scientific">Drosophila lebanonensis</name>
    <name type="common">Fruit fly</name>
    <name type="synonym">Scaptodrosophila lebanonensis</name>
    <dbReference type="NCBI Taxonomy" id="7225"/>
    <lineage>
        <taxon>Eukaryota</taxon>
        <taxon>Metazoa</taxon>
        <taxon>Ecdysozoa</taxon>
        <taxon>Arthropoda</taxon>
        <taxon>Hexapoda</taxon>
        <taxon>Insecta</taxon>
        <taxon>Pterygota</taxon>
        <taxon>Neoptera</taxon>
        <taxon>Endopterygota</taxon>
        <taxon>Diptera</taxon>
        <taxon>Brachycera</taxon>
        <taxon>Muscomorpha</taxon>
        <taxon>Ephydroidea</taxon>
        <taxon>Drosophilidae</taxon>
        <taxon>Scaptodrosophila</taxon>
    </lineage>
</organism>
<dbReference type="InterPro" id="IPR002466">
    <property type="entry name" value="A_deamin"/>
</dbReference>
<evidence type="ECO:0000313" key="13">
    <source>
        <dbReference type="Proteomes" id="UP000504634"/>
    </source>
</evidence>
<proteinExistence type="inferred from homology"/>
<dbReference type="Pfam" id="PF02137">
    <property type="entry name" value="A_deamin"/>
    <property type="match status" value="1"/>
</dbReference>
<sequence length="417" mass="47361">MDKSIDGLSINHIARLCFEKFCALPKTGKPLDNQWTVLAGIVQYDRQQRLGKVVALGCGTKCIGRSKLCKQGYILNDSHAEVLARRGLLRYLHHELRKAAEQKAMESIFYWKDTQNCYAMRENLEFHFLSTQTPCGDACIVGSDLQEVPAKRQCLDLKCNDEVGSAGELLATSPVVYTGAKLIAREHLETDDMQQTPGALRIKPGRGERTLSMSCSDKLSRWNVLGVQGALLDALIDKPIYFRSLNFCCSDAKLESLERAIYKRWNGRTFEDARFHPQNPVININATLKFDFAQQEERQPAPNGIVWSDVPDNLRPYEIAVNGKRQGVTRKKLDTPQAALEISKYKLLNSFVELLSCSSSLCKRFNLKSEQLNDLTYIECKTLAAEYQTAWKLLKQNYFRQWTCKPEELQNFTKNAS</sequence>
<evidence type="ECO:0000259" key="12">
    <source>
        <dbReference type="PROSITE" id="PS50141"/>
    </source>
</evidence>
<keyword evidence="13" id="KW-1185">Reference proteome</keyword>
<dbReference type="GO" id="GO:0046872">
    <property type="term" value="F:metal ion binding"/>
    <property type="evidence" value="ECO:0007669"/>
    <property type="project" value="UniProtKB-KW"/>
</dbReference>
<gene>
    <name evidence="14" type="primary">LOC115626039</name>
</gene>
<comment type="catalytic activity">
    <reaction evidence="11">
        <text>adenosine(37) in tRNA(Ala) + H2O + H(+) = inosine(37) in tRNA(Ala) + NH4(+)</text>
        <dbReference type="Rhea" id="RHEA:50968"/>
        <dbReference type="Rhea" id="RHEA-COMP:12855"/>
        <dbReference type="Rhea" id="RHEA-COMP:12856"/>
        <dbReference type="ChEBI" id="CHEBI:15377"/>
        <dbReference type="ChEBI" id="CHEBI:15378"/>
        <dbReference type="ChEBI" id="CHEBI:28938"/>
        <dbReference type="ChEBI" id="CHEBI:74411"/>
        <dbReference type="ChEBI" id="CHEBI:82852"/>
        <dbReference type="EC" id="3.5.4.34"/>
    </reaction>
</comment>
<dbReference type="PANTHER" id="PTHR46516:SF1">
    <property type="entry name" value="TRNA-SPECIFIC ADENOSINE DEAMINASE 1"/>
    <property type="match status" value="1"/>
</dbReference>
<keyword evidence="1" id="KW-0819">tRNA processing</keyword>
<evidence type="ECO:0000313" key="14">
    <source>
        <dbReference type="RefSeq" id="XP_030377150.1"/>
    </source>
</evidence>
<evidence type="ECO:0000256" key="8">
    <source>
        <dbReference type="ARBA" id="ARBA00038940"/>
    </source>
</evidence>
<feature type="domain" description="A to I editase" evidence="12">
    <location>
        <begin position="55"/>
        <end position="412"/>
    </location>
</feature>
<protein>
    <recommendedName>
        <fullName evidence="9">tRNA-specific adenosine deaminase 1</fullName>
        <ecNumber evidence="8">3.5.4.34</ecNumber>
    </recommendedName>
    <alternativeName>
        <fullName evidence="10">tRNA-specific adenosine-37 deaminase</fullName>
    </alternativeName>
</protein>
<evidence type="ECO:0000256" key="2">
    <source>
        <dbReference type="ARBA" id="ARBA00022723"/>
    </source>
</evidence>
<evidence type="ECO:0000256" key="3">
    <source>
        <dbReference type="ARBA" id="ARBA00022801"/>
    </source>
</evidence>
<dbReference type="CTD" id="23536"/>
<dbReference type="OrthoDB" id="416253at2759"/>
<dbReference type="EC" id="3.5.4.34" evidence="8"/>
<keyword evidence="3" id="KW-0378">Hydrolase</keyword>
<comment type="function">
    <text evidence="6">Specifically deaminates adenosine-37 to inosine in tRNA-Ala.</text>
</comment>
<dbReference type="GO" id="GO:0008033">
    <property type="term" value="P:tRNA processing"/>
    <property type="evidence" value="ECO:0007669"/>
    <property type="project" value="UniProtKB-KW"/>
</dbReference>
<dbReference type="PANTHER" id="PTHR46516">
    <property type="entry name" value="TRNA-SPECIFIC ADENOSINE DEAMINASE 1"/>
    <property type="match status" value="1"/>
</dbReference>
<evidence type="ECO:0000256" key="5">
    <source>
        <dbReference type="ARBA" id="ARBA00037026"/>
    </source>
</evidence>
<reference evidence="14" key="1">
    <citation type="submission" date="2025-08" db="UniProtKB">
        <authorList>
            <consortium name="RefSeq"/>
        </authorList>
    </citation>
    <scope>IDENTIFICATION</scope>
    <source>
        <strain evidence="14">11010-0011.00</strain>
        <tissue evidence="14">Whole body</tissue>
    </source>
</reference>
<dbReference type="SMART" id="SM00552">
    <property type="entry name" value="ADEAMc"/>
    <property type="match status" value="1"/>
</dbReference>
<evidence type="ECO:0000256" key="1">
    <source>
        <dbReference type="ARBA" id="ARBA00022694"/>
    </source>
</evidence>
<dbReference type="RefSeq" id="XP_030377150.1">
    <property type="nucleotide sequence ID" value="XM_030521290.1"/>
</dbReference>
<comment type="similarity">
    <text evidence="7">Belongs to the ADAT1 family.</text>
</comment>
<accession>A0A6J2TNQ5</accession>
<dbReference type="GO" id="GO:0003723">
    <property type="term" value="F:RNA binding"/>
    <property type="evidence" value="ECO:0007669"/>
    <property type="project" value="InterPro"/>
</dbReference>
<keyword evidence="4" id="KW-0862">Zinc</keyword>
<dbReference type="GeneID" id="115626039"/>
<evidence type="ECO:0000256" key="10">
    <source>
        <dbReference type="ARBA" id="ARBA00041760"/>
    </source>
</evidence>
<evidence type="ECO:0000256" key="11">
    <source>
        <dbReference type="ARBA" id="ARBA00047635"/>
    </source>
</evidence>